<evidence type="ECO:0000313" key="2">
    <source>
        <dbReference type="Proteomes" id="UP000250003"/>
    </source>
</evidence>
<keyword evidence="2" id="KW-1185">Reference proteome</keyword>
<evidence type="ECO:0000313" key="1">
    <source>
        <dbReference type="EMBL" id="AWY98997.1"/>
    </source>
</evidence>
<name>A0A2Z4UDH7_9FIRM</name>
<reference evidence="2" key="1">
    <citation type="submission" date="2018-06" db="EMBL/GenBank/DDBJ databases">
        <title>Description of Blautia argi sp. nov., a new anaerobic isolated from dog feces.</title>
        <authorList>
            <person name="Chang Y.-H."/>
            <person name="Paek J."/>
            <person name="Shin Y."/>
        </authorList>
    </citation>
    <scope>NUCLEOTIDE SEQUENCE [LARGE SCALE GENOMIC DNA]</scope>
    <source>
        <strain evidence="2">KCTC 15426</strain>
    </source>
</reference>
<dbReference type="Proteomes" id="UP000250003">
    <property type="component" value="Chromosome"/>
</dbReference>
<proteinExistence type="predicted"/>
<dbReference type="EMBL" id="CP030280">
    <property type="protein sequence ID" value="AWY98997.1"/>
    <property type="molecule type" value="Genomic_DNA"/>
</dbReference>
<protein>
    <submittedName>
        <fullName evidence="1">Uncharacterized protein</fullName>
    </submittedName>
</protein>
<dbReference type="AlphaFoldDB" id="A0A2Z4UDH7"/>
<organism evidence="1 2">
    <name type="scientific">Blautia argi</name>
    <dbReference type="NCBI Taxonomy" id="1912897"/>
    <lineage>
        <taxon>Bacteria</taxon>
        <taxon>Bacillati</taxon>
        <taxon>Bacillota</taxon>
        <taxon>Clostridia</taxon>
        <taxon>Lachnospirales</taxon>
        <taxon>Lachnospiraceae</taxon>
        <taxon>Blautia</taxon>
    </lineage>
</organism>
<gene>
    <name evidence="1" type="ORF">DQQ01_13600</name>
</gene>
<dbReference type="KEGG" id="blau:DQQ01_13600"/>
<sequence>MKLYFKRVLCRILEKIKNEKFLLCSKWSKKTFKKKEDCADFSRASWYYNNCKNPPIHYIVFATPHKKKYLLQKRQSKDWRFYVIGNLLSYNVKFSGGAHCGGTELCR</sequence>
<accession>A0A2Z4UDH7</accession>